<dbReference type="PROSITE" id="PS50846">
    <property type="entry name" value="HMA_2"/>
    <property type="match status" value="1"/>
</dbReference>
<accession>A0A829WBW7</accession>
<dbReference type="Proteomes" id="UP000315200">
    <property type="component" value="Unassembled WGS sequence"/>
</dbReference>
<protein>
    <recommendedName>
        <fullName evidence="1">HMA domain-containing protein</fullName>
    </recommendedName>
</protein>
<dbReference type="InterPro" id="IPR006121">
    <property type="entry name" value="HMA_dom"/>
</dbReference>
<comment type="caution">
    <text evidence="2">The sequence shown here is derived from an EMBL/GenBank/DDBJ whole genome shotgun (WGS) entry which is preliminary data.</text>
</comment>
<dbReference type="Gene3D" id="3.30.70.100">
    <property type="match status" value="1"/>
</dbReference>
<dbReference type="PRINTS" id="PR00941">
    <property type="entry name" value="CDATPASE"/>
</dbReference>
<dbReference type="GO" id="GO:0019829">
    <property type="term" value="F:ATPase-coupled monoatomic cation transmembrane transporter activity"/>
    <property type="evidence" value="ECO:0007669"/>
    <property type="project" value="InterPro"/>
</dbReference>
<dbReference type="SUPFAM" id="SSF55008">
    <property type="entry name" value="HMA, heavy metal-associated domain"/>
    <property type="match status" value="1"/>
</dbReference>
<dbReference type="EMBL" id="BJLB01000001">
    <property type="protein sequence ID" value="GEA39807.1"/>
    <property type="molecule type" value="Genomic_DNA"/>
</dbReference>
<dbReference type="InterPro" id="IPR036163">
    <property type="entry name" value="HMA_dom_sf"/>
</dbReference>
<dbReference type="GO" id="GO:0046872">
    <property type="term" value="F:metal ion binding"/>
    <property type="evidence" value="ECO:0007669"/>
    <property type="project" value="InterPro"/>
</dbReference>
<dbReference type="CDD" id="cd00371">
    <property type="entry name" value="HMA"/>
    <property type="match status" value="1"/>
</dbReference>
<dbReference type="AlphaFoldDB" id="A0A829WBW7"/>
<name>A0A829WBW7_9FIRM</name>
<organism evidence="2 3">
    <name type="scientific">Enterocloster clostridioformis</name>
    <dbReference type="NCBI Taxonomy" id="1531"/>
    <lineage>
        <taxon>Bacteria</taxon>
        <taxon>Bacillati</taxon>
        <taxon>Bacillota</taxon>
        <taxon>Clostridia</taxon>
        <taxon>Lachnospirales</taxon>
        <taxon>Lachnospiraceae</taxon>
        <taxon>Enterocloster</taxon>
    </lineage>
</organism>
<reference evidence="2 3" key="1">
    <citation type="submission" date="2019-06" db="EMBL/GenBank/DDBJ databases">
        <title>Draft genome sequence of [Clostridium] clostridioforme NBRC 113352.</title>
        <authorList>
            <person name="Miura T."/>
            <person name="Furukawa M."/>
            <person name="Shimamura M."/>
            <person name="Ohyama Y."/>
            <person name="Yamazoe A."/>
            <person name="Kawasaki H."/>
        </authorList>
    </citation>
    <scope>NUCLEOTIDE SEQUENCE [LARGE SCALE GENOMIC DNA]</scope>
    <source>
        <strain evidence="2 3">NBRC 113352</strain>
    </source>
</reference>
<dbReference type="Pfam" id="PF00403">
    <property type="entry name" value="HMA"/>
    <property type="match status" value="1"/>
</dbReference>
<gene>
    <name evidence="2" type="ORF">Ccl03g_55200</name>
</gene>
<evidence type="ECO:0000313" key="3">
    <source>
        <dbReference type="Proteomes" id="UP000315200"/>
    </source>
</evidence>
<sequence length="74" mass="8421">MKMKKKFKLQDLDCANCAAKMEEAIKKIEGVSDATVSFMTQKMTIEADDSRFDEIMKEVVSVCRKVEPDCVIQL</sequence>
<feature type="domain" description="HMA" evidence="1">
    <location>
        <begin position="3"/>
        <end position="71"/>
    </location>
</feature>
<dbReference type="InterPro" id="IPR027256">
    <property type="entry name" value="P-typ_ATPase_IB"/>
</dbReference>
<proteinExistence type="predicted"/>
<evidence type="ECO:0000259" key="1">
    <source>
        <dbReference type="PROSITE" id="PS50846"/>
    </source>
</evidence>
<evidence type="ECO:0000313" key="2">
    <source>
        <dbReference type="EMBL" id="GEA39807.1"/>
    </source>
</evidence>
<dbReference type="GO" id="GO:0016020">
    <property type="term" value="C:membrane"/>
    <property type="evidence" value="ECO:0007669"/>
    <property type="project" value="InterPro"/>
</dbReference>